<dbReference type="OrthoDB" id="10444at2157"/>
<evidence type="ECO:0000313" key="2">
    <source>
        <dbReference type="Proteomes" id="UP000058925"/>
    </source>
</evidence>
<name>A0A654M1D6_9ARCH</name>
<dbReference type="GeneID" id="60422076"/>
<dbReference type="Proteomes" id="UP000058925">
    <property type="component" value="Chromosome"/>
</dbReference>
<organism evidence="1 2">
    <name type="scientific">Candidatus Nitrosocosmicus oleophilus</name>
    <dbReference type="NCBI Taxonomy" id="1353260"/>
    <lineage>
        <taxon>Archaea</taxon>
        <taxon>Nitrososphaerota</taxon>
        <taxon>Nitrososphaeria</taxon>
        <taxon>Nitrososphaerales</taxon>
        <taxon>Nitrososphaeraceae</taxon>
        <taxon>Candidatus Nitrosocosmicus</taxon>
    </lineage>
</organism>
<dbReference type="KEGG" id="taa:NMY3_02108"/>
<dbReference type="EMBL" id="CP012850">
    <property type="protein sequence ID" value="ALI36309.1"/>
    <property type="molecule type" value="Genomic_DNA"/>
</dbReference>
<gene>
    <name evidence="1" type="ORF">NMY3_02108</name>
</gene>
<proteinExistence type="predicted"/>
<reference evidence="2" key="1">
    <citation type="submission" date="2015-10" db="EMBL/GenBank/DDBJ databases">
        <title>Niche specialization of a soil ammonia-oxidizing archaeon, Candidatus Nitrosocosmicus oleophilus.</title>
        <authorList>
            <person name="Jung M.-Y."/>
            <person name="Rhee S.-K."/>
        </authorList>
    </citation>
    <scope>NUCLEOTIDE SEQUENCE [LARGE SCALE GENOMIC DNA]</scope>
    <source>
        <strain evidence="2">MY3</strain>
    </source>
</reference>
<sequence>MILENGSPIRDFLIEEIRSKISLLQSAFDAINDALLPKVAEEWKCIKCSFKHICKPSSVIRQDSEIAVLHEKGLVITIESP</sequence>
<keyword evidence="2" id="KW-1185">Reference proteome</keyword>
<evidence type="ECO:0000313" key="1">
    <source>
        <dbReference type="EMBL" id="ALI36309.1"/>
    </source>
</evidence>
<protein>
    <submittedName>
        <fullName evidence="1">Uncharacterized protein</fullName>
    </submittedName>
</protein>
<dbReference type="AlphaFoldDB" id="A0A654M1D6"/>
<accession>A0A654M1D6</accession>
<dbReference type="RefSeq" id="WP_196815604.1">
    <property type="nucleotide sequence ID" value="NZ_CP012850.1"/>
</dbReference>